<gene>
    <name evidence="1" type="ORF">B0H17DRAFT_1334233</name>
</gene>
<organism evidence="1 2">
    <name type="scientific">Mycena rosella</name>
    <name type="common">Pink bonnet</name>
    <name type="synonym">Agaricus rosellus</name>
    <dbReference type="NCBI Taxonomy" id="1033263"/>
    <lineage>
        <taxon>Eukaryota</taxon>
        <taxon>Fungi</taxon>
        <taxon>Dikarya</taxon>
        <taxon>Basidiomycota</taxon>
        <taxon>Agaricomycotina</taxon>
        <taxon>Agaricomycetes</taxon>
        <taxon>Agaricomycetidae</taxon>
        <taxon>Agaricales</taxon>
        <taxon>Marasmiineae</taxon>
        <taxon>Mycenaceae</taxon>
        <taxon>Mycena</taxon>
    </lineage>
</organism>
<protein>
    <recommendedName>
        <fullName evidence="3">F-box domain-containing protein</fullName>
    </recommendedName>
</protein>
<name>A0AAD7G8I5_MYCRO</name>
<evidence type="ECO:0000313" key="1">
    <source>
        <dbReference type="EMBL" id="KAJ7677660.1"/>
    </source>
</evidence>
<sequence>MPDIPQELIDAIIDQVPDSSLAACSLTATAFVPSSQRRLFRWMSLSTLSRYERTAALLASSPHLGQYVRSLALHIKTIPKDYAHLKAILSLLPEIERLSIVGDANTAPRNQLGQNPCLVDLMSLPSLTCVALHHLSDVPSSLISRALGSFVQVSVSFLSITDEDQSSAELPPPTDLWHLRVSMDVYDVIVPFVLQPKRLPHLQQLARLCFVFSPIPDALQPRFMALLAACSNTLEHLELELEAPLELPPLPMLYSLELWLDVDLAKNPTLLASIVSQTGACAPHLESLTLSLMDRPKRTPQLQHQWAPSAAEWSALDAALMDMPDLWQAIFSLRHFIWDATRYAAFVPYIEQKLPRAFDAELLGFSQQLAFPHPMDCFVD</sequence>
<reference evidence="1" key="1">
    <citation type="submission" date="2023-03" db="EMBL/GenBank/DDBJ databases">
        <title>Massive genome expansion in bonnet fungi (Mycena s.s.) driven by repeated elements and novel gene families across ecological guilds.</title>
        <authorList>
            <consortium name="Lawrence Berkeley National Laboratory"/>
            <person name="Harder C.B."/>
            <person name="Miyauchi S."/>
            <person name="Viragh M."/>
            <person name="Kuo A."/>
            <person name="Thoen E."/>
            <person name="Andreopoulos B."/>
            <person name="Lu D."/>
            <person name="Skrede I."/>
            <person name="Drula E."/>
            <person name="Henrissat B."/>
            <person name="Morin E."/>
            <person name="Kohler A."/>
            <person name="Barry K."/>
            <person name="LaButti K."/>
            <person name="Morin E."/>
            <person name="Salamov A."/>
            <person name="Lipzen A."/>
            <person name="Mereny Z."/>
            <person name="Hegedus B."/>
            <person name="Baldrian P."/>
            <person name="Stursova M."/>
            <person name="Weitz H."/>
            <person name="Taylor A."/>
            <person name="Grigoriev I.V."/>
            <person name="Nagy L.G."/>
            <person name="Martin F."/>
            <person name="Kauserud H."/>
        </authorList>
    </citation>
    <scope>NUCLEOTIDE SEQUENCE</scope>
    <source>
        <strain evidence="1">CBHHK067</strain>
    </source>
</reference>
<dbReference type="Proteomes" id="UP001221757">
    <property type="component" value="Unassembled WGS sequence"/>
</dbReference>
<evidence type="ECO:0000313" key="2">
    <source>
        <dbReference type="Proteomes" id="UP001221757"/>
    </source>
</evidence>
<proteinExistence type="predicted"/>
<dbReference type="EMBL" id="JARKIE010000136">
    <property type="protein sequence ID" value="KAJ7677660.1"/>
    <property type="molecule type" value="Genomic_DNA"/>
</dbReference>
<comment type="caution">
    <text evidence="1">The sequence shown here is derived from an EMBL/GenBank/DDBJ whole genome shotgun (WGS) entry which is preliminary data.</text>
</comment>
<keyword evidence="2" id="KW-1185">Reference proteome</keyword>
<evidence type="ECO:0008006" key="3">
    <source>
        <dbReference type="Google" id="ProtNLM"/>
    </source>
</evidence>
<accession>A0AAD7G8I5</accession>
<dbReference type="AlphaFoldDB" id="A0AAD7G8I5"/>